<proteinExistence type="predicted"/>
<dbReference type="SUPFAM" id="SSF69318">
    <property type="entry name" value="Integrin alpha N-terminal domain"/>
    <property type="match status" value="1"/>
</dbReference>
<organism evidence="3 4">
    <name type="scientific">Thermogemmata fonticola</name>
    <dbReference type="NCBI Taxonomy" id="2755323"/>
    <lineage>
        <taxon>Bacteria</taxon>
        <taxon>Pseudomonadati</taxon>
        <taxon>Planctomycetota</taxon>
        <taxon>Planctomycetia</taxon>
        <taxon>Gemmatales</taxon>
        <taxon>Gemmataceae</taxon>
        <taxon>Thermogemmata</taxon>
    </lineage>
</organism>
<dbReference type="RefSeq" id="WP_194537482.1">
    <property type="nucleotide sequence ID" value="NZ_JACEFB010000004.1"/>
</dbReference>
<dbReference type="PANTHER" id="PTHR44103">
    <property type="entry name" value="PROPROTEIN CONVERTASE P"/>
    <property type="match status" value="1"/>
</dbReference>
<evidence type="ECO:0000313" key="4">
    <source>
        <dbReference type="Proteomes" id="UP000542342"/>
    </source>
</evidence>
<reference evidence="3 4" key="1">
    <citation type="submission" date="2020-07" db="EMBL/GenBank/DDBJ databases">
        <title>Thermogemmata thermophila gen. nov., sp. nov., a novel moderate thermophilic planctomycete from a Kamchatka hot spring.</title>
        <authorList>
            <person name="Elcheninov A.G."/>
            <person name="Podosokorskaya O.A."/>
            <person name="Kovaleva O.L."/>
            <person name="Novikov A."/>
            <person name="Bonch-Osmolovskaya E.A."/>
            <person name="Toshchakov S.V."/>
            <person name="Kublanov I.V."/>
        </authorList>
    </citation>
    <scope>NUCLEOTIDE SEQUENCE [LARGE SCALE GENOMIC DNA]</scope>
    <source>
        <strain evidence="3 4">2918</strain>
    </source>
</reference>
<protein>
    <submittedName>
        <fullName evidence="3">VCBS repeat-containing protein</fullName>
    </submittedName>
</protein>
<evidence type="ECO:0000256" key="1">
    <source>
        <dbReference type="ARBA" id="ARBA00022729"/>
    </source>
</evidence>
<evidence type="ECO:0000313" key="3">
    <source>
        <dbReference type="EMBL" id="MBA2226047.1"/>
    </source>
</evidence>
<keyword evidence="2" id="KW-1133">Transmembrane helix</keyword>
<dbReference type="Pfam" id="PF13517">
    <property type="entry name" value="FG-GAP_3"/>
    <property type="match status" value="3"/>
</dbReference>
<comment type="caution">
    <text evidence="3">The sequence shown here is derived from an EMBL/GenBank/DDBJ whole genome shotgun (WGS) entry which is preliminary data.</text>
</comment>
<evidence type="ECO:0000256" key="2">
    <source>
        <dbReference type="SAM" id="Phobius"/>
    </source>
</evidence>
<accession>A0A7V8VE13</accession>
<keyword evidence="4" id="KW-1185">Reference proteome</keyword>
<keyword evidence="2" id="KW-0472">Membrane</keyword>
<sequence length="446" mass="48914">MADVAASNGGQTLPSSGRRGWRVLLVWTVAVLLPGAGAVAWPYLGPAEVEVCSSPVSHFPAAEWPYDKQILGAAPRFRPRITHVRLVDLDQDGRMDILACDAQRKRLYWYRQTDRRQWQEIPVGPELNVPAGLAVVDLDGDGDRDIVAAVLGSVLPSDERIGQVVWLENRGGTFVPHVLLDHVRRVADVQAGDFTGEGRPDLAVAVYGYHHGELLWLENLGGGRFREHLLLATQGPSHVPVADFTGEGRLDIAALVSQDHEEVWLWENRGSGEFAPRRIFHTLNFDLGSASLRAADLDEDGRPDLLLCAGDNLEINHHYPQPWHGCYWLRNGGRGGEFTVQRLAAVGGVYGAAVADLTGDGRPDVVLACMFNDWHRAGAASLVLLENRGGEFLPRTLDTHPIHLAVLDAGDLDGDGQADLVAGSLHLDDLAPERWGRLTLWLRRPR</sequence>
<dbReference type="InterPro" id="IPR028994">
    <property type="entry name" value="Integrin_alpha_N"/>
</dbReference>
<dbReference type="EMBL" id="JACEFB010000004">
    <property type="protein sequence ID" value="MBA2226047.1"/>
    <property type="molecule type" value="Genomic_DNA"/>
</dbReference>
<feature type="transmembrane region" description="Helical" evidence="2">
    <location>
        <begin position="23"/>
        <end position="44"/>
    </location>
</feature>
<gene>
    <name evidence="3" type="ORF">H0921_07715</name>
</gene>
<keyword evidence="2" id="KW-0812">Transmembrane</keyword>
<dbReference type="InterPro" id="IPR013517">
    <property type="entry name" value="FG-GAP"/>
</dbReference>
<dbReference type="Gene3D" id="2.130.10.130">
    <property type="entry name" value="Integrin alpha, N-terminal"/>
    <property type="match status" value="2"/>
</dbReference>
<dbReference type="PANTHER" id="PTHR44103:SF1">
    <property type="entry name" value="PROPROTEIN CONVERTASE P"/>
    <property type="match status" value="1"/>
</dbReference>
<name>A0A7V8VE13_9BACT</name>
<dbReference type="AlphaFoldDB" id="A0A7V8VE13"/>
<keyword evidence="1" id="KW-0732">Signal</keyword>
<dbReference type="Proteomes" id="UP000542342">
    <property type="component" value="Unassembled WGS sequence"/>
</dbReference>